<dbReference type="InterPro" id="IPR041437">
    <property type="entry name" value="GH115_C"/>
</dbReference>
<dbReference type="Pfam" id="PF15979">
    <property type="entry name" value="Glyco_hydro_115"/>
    <property type="match status" value="1"/>
</dbReference>
<dbReference type="AlphaFoldDB" id="A0A067M8R5"/>
<dbReference type="InParanoid" id="A0A067M8R5"/>
<evidence type="ECO:0000256" key="1">
    <source>
        <dbReference type="ARBA" id="ARBA00022801"/>
    </source>
</evidence>
<dbReference type="Gene3D" id="1.20.58.2150">
    <property type="match status" value="1"/>
</dbReference>
<dbReference type="Proteomes" id="UP000027195">
    <property type="component" value="Unassembled WGS sequence"/>
</dbReference>
<dbReference type="InterPro" id="IPR029018">
    <property type="entry name" value="Hex-like_dom2"/>
</dbReference>
<evidence type="ECO:0000259" key="3">
    <source>
        <dbReference type="Pfam" id="PF17829"/>
    </source>
</evidence>
<dbReference type="Gene3D" id="2.60.120.1620">
    <property type="match status" value="1"/>
</dbReference>
<evidence type="ECO:0000313" key="5">
    <source>
        <dbReference type="Proteomes" id="UP000027195"/>
    </source>
</evidence>
<keyword evidence="2" id="KW-0732">Signal</keyword>
<dbReference type="SUPFAM" id="SSF55545">
    <property type="entry name" value="beta-N-acetylhexosaminidase-like domain"/>
    <property type="match status" value="1"/>
</dbReference>
<feature type="chain" id="PRO_5001645350" evidence="2">
    <location>
        <begin position="20"/>
        <end position="985"/>
    </location>
</feature>
<evidence type="ECO:0000313" key="4">
    <source>
        <dbReference type="EMBL" id="KDQ08247.1"/>
    </source>
</evidence>
<proteinExistence type="predicted"/>
<dbReference type="InterPro" id="IPR042301">
    <property type="entry name" value="GH115_sf"/>
</dbReference>
<dbReference type="OrthoDB" id="4849794at2759"/>
<dbReference type="EMBL" id="KL198093">
    <property type="protein sequence ID" value="KDQ08247.1"/>
    <property type="molecule type" value="Genomic_DNA"/>
</dbReference>
<reference evidence="5" key="1">
    <citation type="journal article" date="2014" name="Proc. Natl. Acad. Sci. U.S.A.">
        <title>Extensive sampling of basidiomycete genomes demonstrates inadequacy of the white-rot/brown-rot paradigm for wood decay fungi.</title>
        <authorList>
            <person name="Riley R."/>
            <person name="Salamov A.A."/>
            <person name="Brown D.W."/>
            <person name="Nagy L.G."/>
            <person name="Floudas D."/>
            <person name="Held B.W."/>
            <person name="Levasseur A."/>
            <person name="Lombard V."/>
            <person name="Morin E."/>
            <person name="Otillar R."/>
            <person name="Lindquist E.A."/>
            <person name="Sun H."/>
            <person name="LaButti K.M."/>
            <person name="Schmutz J."/>
            <person name="Jabbour D."/>
            <person name="Luo H."/>
            <person name="Baker S.E."/>
            <person name="Pisabarro A.G."/>
            <person name="Walton J.D."/>
            <person name="Blanchette R.A."/>
            <person name="Henrissat B."/>
            <person name="Martin F."/>
            <person name="Cullen D."/>
            <person name="Hibbett D.S."/>
            <person name="Grigoriev I.V."/>
        </authorList>
    </citation>
    <scope>NUCLEOTIDE SEQUENCE [LARGE SCALE GENOMIC DNA]</scope>
    <source>
        <strain evidence="5">FD-172 SS1</strain>
    </source>
</reference>
<name>A0A067M8R5_BOTB1</name>
<dbReference type="GO" id="GO:0016787">
    <property type="term" value="F:hydrolase activity"/>
    <property type="evidence" value="ECO:0007669"/>
    <property type="project" value="UniProtKB-KW"/>
</dbReference>
<dbReference type="HOGENOM" id="CLU_004852_0_0_1"/>
<dbReference type="STRING" id="930990.A0A067M8R5"/>
<keyword evidence="5" id="KW-1185">Reference proteome</keyword>
<evidence type="ECO:0000256" key="2">
    <source>
        <dbReference type="SAM" id="SignalP"/>
    </source>
</evidence>
<dbReference type="Gene3D" id="3.30.379.10">
    <property type="entry name" value="Chitobiase/beta-hexosaminidase domain 2-like"/>
    <property type="match status" value="1"/>
</dbReference>
<protein>
    <submittedName>
        <fullName evidence="4">Glycoside hydrolase family 115 protein</fullName>
    </submittedName>
</protein>
<feature type="domain" description="Gylcosyl hydrolase 115 C-terminal" evidence="3">
    <location>
        <begin position="804"/>
        <end position="981"/>
    </location>
</feature>
<keyword evidence="1 4" id="KW-0378">Hydrolase</keyword>
<accession>A0A067M8R5</accession>
<feature type="signal peptide" evidence="2">
    <location>
        <begin position="1"/>
        <end position="19"/>
    </location>
</feature>
<gene>
    <name evidence="4" type="ORF">BOTBODRAFT_69888</name>
</gene>
<dbReference type="Pfam" id="PF17829">
    <property type="entry name" value="GH115_C"/>
    <property type="match status" value="1"/>
</dbReference>
<sequence length="985" mass="108259">MRLGFLLPLASALSAAAIGQSSCVSFDTSKTAFPVVSGGKASPILVGADDWAGVQRAANDFKTDISRVTGKTPQLQNVSTTLTDPFKGVTTPIIIGTLGKSSLIKKIVDQSKIDVSSLTGKWESYVAQQITQPINAYVIIGSDKRGTIYGLYELSEQFGVSPWYWWADVPVVTHNSLFLTGTCQHGPPTIKYRGIFLNDEQPGLQSWAQEKFTNGTGAPFNSKFYGNLFELLLRLKANYLWPGMWQSKIEVYKFAMDDPQNQPLADLYGIVMGTSHQEPMARSTPNEWNIVGHGDWNFTTNAANISNYWTDGVKRAKPYETMYTLGMRGSGDLPLEEETNIALLEKVVDAQRQIFSNVYNTSDVTQIPQLWCLCASKDGMRVPDDVVLLWADDNWGNIRRFPIQNERNRTGGAGVYYHFDYVGDPRNYKWITSTQVSKVYEQMSLAHERGADKVWIVNVGDLKPYELNTEFFISLGYNITRFAPNNLDQYVSKWATREFQLPAKSDEIAAIVANVTRWNARRKPEMLNTTIYSLTDYREADTVLAAWKNTFDRSKAIYDSLPSKTKAAYFELVHHAVSASYINQNTWISAGLNNLYASQARLSTNNLADQVQALFESDYDLEDQYHKLLSGKWNHILDQTHIGYYYWQQPMANTMPAVNRIQARKEALAGAMRISLEGSRGAWPGDNPYQCSLGYNCGPPSLPQLDPFVPKQTRYIDVAAGGPNSFTFTVSSNVPWTKLSLAKGSISPKAPEQRIEVGVDWSKVPSGTSTAAITITGTTTASAKTTVVVYLTVVKTAVPSTFKGFVEGDGGVAIEANHASRNKSANGIQWTLLPGYGKTDSAVTPLPGLGNTKFAVGAGPSLEYDFYTFNSKGGSVTLTSYLAPSLNANGNDRPLAFAVQIDQETPQSVAYVGAAPSGSLPAGWTGLEGPTAVNIIKATTTHKVAPGAHTLKIWMIEPAVVLQRLVIDTGNVRPSYLGPPESIRV</sequence>
<dbReference type="InterPro" id="IPR031924">
    <property type="entry name" value="GH115"/>
</dbReference>
<organism evidence="4 5">
    <name type="scientific">Botryobasidium botryosum (strain FD-172 SS1)</name>
    <dbReference type="NCBI Taxonomy" id="930990"/>
    <lineage>
        <taxon>Eukaryota</taxon>
        <taxon>Fungi</taxon>
        <taxon>Dikarya</taxon>
        <taxon>Basidiomycota</taxon>
        <taxon>Agaricomycotina</taxon>
        <taxon>Agaricomycetes</taxon>
        <taxon>Cantharellales</taxon>
        <taxon>Botryobasidiaceae</taxon>
        <taxon>Botryobasidium</taxon>
    </lineage>
</organism>
<dbReference type="PANTHER" id="PTHR37842:SF2">
    <property type="entry name" value="GYLCOSYL HYDROLASE 115 C-TERMINAL DOMAIN-CONTAINING PROTEIN"/>
    <property type="match status" value="1"/>
</dbReference>
<dbReference type="PANTHER" id="PTHR37842">
    <property type="match status" value="1"/>
</dbReference>
<dbReference type="Gene3D" id="3.20.20.520">
    <property type="entry name" value="Glycosyl hydrolase family 115"/>
    <property type="match status" value="1"/>
</dbReference>